<keyword evidence="2" id="KW-1185">Reference proteome</keyword>
<comment type="caution">
    <text evidence="1">The sequence shown here is derived from an EMBL/GenBank/DDBJ whole genome shotgun (WGS) entry which is preliminary data.</text>
</comment>
<dbReference type="InterPro" id="IPR038056">
    <property type="entry name" value="YjbR-like_sf"/>
</dbReference>
<evidence type="ECO:0000313" key="1">
    <source>
        <dbReference type="EMBL" id="KAA0021838.1"/>
    </source>
</evidence>
<protein>
    <submittedName>
        <fullName evidence="1">MmcQ/YjbR family DNA-binding protein</fullName>
    </submittedName>
</protein>
<dbReference type="AlphaFoldDB" id="A0A5A7S6Q9"/>
<dbReference type="InterPro" id="IPR058532">
    <property type="entry name" value="YjbR/MT2646/Rv2570-like"/>
</dbReference>
<dbReference type="GO" id="GO:0003677">
    <property type="term" value="F:DNA binding"/>
    <property type="evidence" value="ECO:0007669"/>
    <property type="project" value="UniProtKB-KW"/>
</dbReference>
<organism evidence="1 2">
    <name type="scientific">Antrihabitans cavernicola</name>
    <dbReference type="NCBI Taxonomy" id="2495913"/>
    <lineage>
        <taxon>Bacteria</taxon>
        <taxon>Bacillati</taxon>
        <taxon>Actinomycetota</taxon>
        <taxon>Actinomycetes</taxon>
        <taxon>Mycobacteriales</taxon>
        <taxon>Nocardiaceae</taxon>
        <taxon>Antrihabitans</taxon>
    </lineage>
</organism>
<dbReference type="RefSeq" id="WP_149431202.1">
    <property type="nucleotide sequence ID" value="NZ_VLNY01000007.1"/>
</dbReference>
<accession>A0A5A7S6Q9</accession>
<dbReference type="OrthoDB" id="8479417at2"/>
<reference evidence="1 2" key="1">
    <citation type="submission" date="2019-07" db="EMBL/GenBank/DDBJ databases">
        <title>Rhodococcus cavernicolus sp. nov., isolated from a cave.</title>
        <authorList>
            <person name="Lee S.D."/>
        </authorList>
    </citation>
    <scope>NUCLEOTIDE SEQUENCE [LARGE SCALE GENOMIC DNA]</scope>
    <source>
        <strain evidence="1 2">C1-24</strain>
    </source>
</reference>
<evidence type="ECO:0000313" key="2">
    <source>
        <dbReference type="Proteomes" id="UP000322244"/>
    </source>
</evidence>
<dbReference type="Gene3D" id="3.90.1150.30">
    <property type="match status" value="1"/>
</dbReference>
<dbReference type="SUPFAM" id="SSF142906">
    <property type="entry name" value="YjbR-like"/>
    <property type="match status" value="1"/>
</dbReference>
<name>A0A5A7S6Q9_9NOCA</name>
<gene>
    <name evidence="1" type="ORF">FOY51_15690</name>
</gene>
<dbReference type="Proteomes" id="UP000322244">
    <property type="component" value="Unassembled WGS sequence"/>
</dbReference>
<sequence length="123" mass="13787">MAQNMKRLEAIVAELPEAQRVNVIEWGGHPTFRVRNKNFVFSDHDATSLSFKLSKDEAAAVIATDPNAEPVAYGLGRHGWVRVQLSGRVSAARWEQVREWVRTSYTLVAPKKLARVVEEEDAG</sequence>
<dbReference type="EMBL" id="VLNY01000007">
    <property type="protein sequence ID" value="KAA0021838.1"/>
    <property type="molecule type" value="Genomic_DNA"/>
</dbReference>
<keyword evidence="1" id="KW-0238">DNA-binding</keyword>
<proteinExistence type="predicted"/>
<dbReference type="Pfam" id="PF04237">
    <property type="entry name" value="YjbR"/>
    <property type="match status" value="1"/>
</dbReference>